<evidence type="ECO:0008006" key="5">
    <source>
        <dbReference type="Google" id="ProtNLM"/>
    </source>
</evidence>
<dbReference type="RefSeq" id="WP_377732811.1">
    <property type="nucleotide sequence ID" value="NZ_JBHSRI010000003.1"/>
</dbReference>
<dbReference type="Proteomes" id="UP001596170">
    <property type="component" value="Unassembled WGS sequence"/>
</dbReference>
<feature type="coiled-coil region" evidence="1">
    <location>
        <begin position="126"/>
        <end position="153"/>
    </location>
</feature>
<dbReference type="EMBL" id="JBHSRI010000003">
    <property type="protein sequence ID" value="MFC6038724.1"/>
    <property type="molecule type" value="Genomic_DNA"/>
</dbReference>
<comment type="caution">
    <text evidence="3">The sequence shown here is derived from an EMBL/GenBank/DDBJ whole genome shotgun (WGS) entry which is preliminary data.</text>
</comment>
<sequence>MKYKVLVVFLLLMSTLVGCGSNPVQDDLITYINDSLPALAEQELEAIELYESVSGPNYIDDETMYYTIFDEVIPKYGDFIDDLEKIEVKTDELNEIHELYIEAANLQNSAFLTIITALEEQDSEKINEANGKLTDARKMIRDYQKKLSTLAEENDVEIE</sequence>
<gene>
    <name evidence="3" type="ORF">ACFPYN_04555</name>
</gene>
<organism evidence="3 4">
    <name type="scientific">Paenisporosarcina macmurdoensis</name>
    <dbReference type="NCBI Taxonomy" id="212659"/>
    <lineage>
        <taxon>Bacteria</taxon>
        <taxon>Bacillati</taxon>
        <taxon>Bacillota</taxon>
        <taxon>Bacilli</taxon>
        <taxon>Bacillales</taxon>
        <taxon>Caryophanaceae</taxon>
        <taxon>Paenisporosarcina</taxon>
    </lineage>
</organism>
<proteinExistence type="predicted"/>
<evidence type="ECO:0000256" key="2">
    <source>
        <dbReference type="SAM" id="SignalP"/>
    </source>
</evidence>
<keyword evidence="2" id="KW-0732">Signal</keyword>
<feature type="chain" id="PRO_5046950583" description="Lipoprotein" evidence="2">
    <location>
        <begin position="20"/>
        <end position="159"/>
    </location>
</feature>
<reference evidence="4" key="1">
    <citation type="journal article" date="2019" name="Int. J. Syst. Evol. Microbiol.">
        <title>The Global Catalogue of Microorganisms (GCM) 10K type strain sequencing project: providing services to taxonomists for standard genome sequencing and annotation.</title>
        <authorList>
            <consortium name="The Broad Institute Genomics Platform"/>
            <consortium name="The Broad Institute Genome Sequencing Center for Infectious Disease"/>
            <person name="Wu L."/>
            <person name="Ma J."/>
        </authorList>
    </citation>
    <scope>NUCLEOTIDE SEQUENCE [LARGE SCALE GENOMIC DNA]</scope>
    <source>
        <strain evidence="4">CCUG 54527</strain>
    </source>
</reference>
<dbReference type="PROSITE" id="PS51257">
    <property type="entry name" value="PROKAR_LIPOPROTEIN"/>
    <property type="match status" value="1"/>
</dbReference>
<feature type="signal peptide" evidence="2">
    <location>
        <begin position="1"/>
        <end position="19"/>
    </location>
</feature>
<keyword evidence="1" id="KW-0175">Coiled coil</keyword>
<name>A0ABW1L4S3_9BACL</name>
<evidence type="ECO:0000313" key="4">
    <source>
        <dbReference type="Proteomes" id="UP001596170"/>
    </source>
</evidence>
<evidence type="ECO:0000313" key="3">
    <source>
        <dbReference type="EMBL" id="MFC6038724.1"/>
    </source>
</evidence>
<evidence type="ECO:0000256" key="1">
    <source>
        <dbReference type="SAM" id="Coils"/>
    </source>
</evidence>
<keyword evidence="4" id="KW-1185">Reference proteome</keyword>
<accession>A0ABW1L4S3</accession>
<protein>
    <recommendedName>
        <fullName evidence="5">Lipoprotein</fullName>
    </recommendedName>
</protein>